<reference evidence="1" key="1">
    <citation type="journal article" date="2024" name="Antonie Van Leeuwenhoek">
        <title>Bradyrhizobium ontarionense sp. nov., a novel bacterial symbiont isolated from Aeschynomene indica (Indian jointvetch), harbours photosynthesis, nitrogen fixation and nitrous oxide (N2O) reductase genes.</title>
        <authorList>
            <person name="Bromfield E.S.P."/>
            <person name="Cloutier S."/>
        </authorList>
    </citation>
    <scope>NUCLEOTIDE SEQUENCE</scope>
    <source>
        <strain evidence="1">A19</strain>
    </source>
</reference>
<name>A0ABY3RKI0_9BRAD</name>
<dbReference type="EMBL" id="CP088156">
    <property type="protein sequence ID" value="UFZ07312.1"/>
    <property type="molecule type" value="Genomic_DNA"/>
</dbReference>
<protein>
    <recommendedName>
        <fullName evidence="3">Transposase</fullName>
    </recommendedName>
</protein>
<evidence type="ECO:0000313" key="2">
    <source>
        <dbReference type="Proteomes" id="UP001431010"/>
    </source>
</evidence>
<organism evidence="1 2">
    <name type="scientific">Bradyrhizobium ontarionense</name>
    <dbReference type="NCBI Taxonomy" id="2898149"/>
    <lineage>
        <taxon>Bacteria</taxon>
        <taxon>Pseudomonadati</taxon>
        <taxon>Pseudomonadota</taxon>
        <taxon>Alphaproteobacteria</taxon>
        <taxon>Hyphomicrobiales</taxon>
        <taxon>Nitrobacteraceae</taxon>
        <taxon>Bradyrhizobium</taxon>
    </lineage>
</organism>
<dbReference type="RefSeq" id="WP_231326764.1">
    <property type="nucleotide sequence ID" value="NZ_CP088156.1"/>
</dbReference>
<evidence type="ECO:0008006" key="3">
    <source>
        <dbReference type="Google" id="ProtNLM"/>
    </source>
</evidence>
<sequence>MTADEAAQLQLARDRMIARHKLIEGIIRNNEMQLRNESARGGAEIELECARRDVARAAGGSAAQDEFDRVVDRLGKLRDEHARLVAEREWLNHALLEFDSTPTDDDHKRTGHA</sequence>
<gene>
    <name evidence="1" type="ORF">LQG66_13810</name>
</gene>
<evidence type="ECO:0000313" key="1">
    <source>
        <dbReference type="EMBL" id="UFZ07312.1"/>
    </source>
</evidence>
<accession>A0ABY3RKI0</accession>
<dbReference type="Proteomes" id="UP001431010">
    <property type="component" value="Chromosome"/>
</dbReference>
<keyword evidence="2" id="KW-1185">Reference proteome</keyword>
<proteinExistence type="predicted"/>